<reference evidence="1 2" key="1">
    <citation type="submission" date="2018-08" db="EMBL/GenBank/DDBJ databases">
        <title>A genome reference for cultivated species of the human gut microbiota.</title>
        <authorList>
            <person name="Zou Y."/>
            <person name="Xue W."/>
            <person name="Luo G."/>
        </authorList>
    </citation>
    <scope>NUCLEOTIDE SEQUENCE [LARGE SCALE GENOMIC DNA]</scope>
    <source>
        <strain evidence="1 2">CF01-1</strain>
    </source>
</reference>
<sequence>MVRQTVQWIVYFVTVAALICGLEIVTGLPAQTQASLLLGTHLWIALWCVLGLMVIAFVRLSRSYPPLFIICTTTICALDWLVLGLKYSHITIAGLLSASNVEIISNVLNIAAIAVIAFSWAKDDDTGNTDNTKL</sequence>
<organism evidence="1 2">
    <name type="scientific">Bifidobacterium pseudocatenulatum</name>
    <dbReference type="NCBI Taxonomy" id="28026"/>
    <lineage>
        <taxon>Bacteria</taxon>
        <taxon>Bacillati</taxon>
        <taxon>Actinomycetota</taxon>
        <taxon>Actinomycetes</taxon>
        <taxon>Bifidobacteriales</taxon>
        <taxon>Bifidobacteriaceae</taxon>
        <taxon>Bifidobacterium</taxon>
    </lineage>
</organism>
<dbReference type="AlphaFoldDB" id="A0A413C7Z3"/>
<name>A0A413C7Z3_BIFPS</name>
<accession>A0A413C7Z3</accession>
<comment type="caution">
    <text evidence="1">The sequence shown here is derived from an EMBL/GenBank/DDBJ whole genome shotgun (WGS) entry which is preliminary data.</text>
</comment>
<proteinExistence type="predicted"/>
<dbReference type="EMBL" id="QSDK01000005">
    <property type="protein sequence ID" value="RGY77073.1"/>
    <property type="molecule type" value="Genomic_DNA"/>
</dbReference>
<protein>
    <submittedName>
        <fullName evidence="1">Uncharacterized protein</fullName>
    </submittedName>
</protein>
<evidence type="ECO:0000313" key="2">
    <source>
        <dbReference type="Proteomes" id="UP000284163"/>
    </source>
</evidence>
<dbReference type="Proteomes" id="UP000284163">
    <property type="component" value="Unassembled WGS sequence"/>
</dbReference>
<evidence type="ECO:0000313" key="1">
    <source>
        <dbReference type="EMBL" id="RGY77073.1"/>
    </source>
</evidence>
<gene>
    <name evidence="1" type="ORF">DXA22_04965</name>
</gene>
<dbReference type="RefSeq" id="WP_117662862.1">
    <property type="nucleotide sequence ID" value="NZ_JAQEAT010000002.1"/>
</dbReference>